<dbReference type="InterPro" id="IPR000089">
    <property type="entry name" value="Biotin_lipoyl"/>
</dbReference>
<dbReference type="InterPro" id="IPR050709">
    <property type="entry name" value="Biotin_Carboxyl_Carrier/Decarb"/>
</dbReference>
<accession>A0ABV8MF29</accession>
<sequence length="154" mass="15520">MTGVPPESSAILQEMCRHLGGLLAAGGAPASRVTMAAGPVRLEVEWAVPAVRPAAALAPVAGDVPETPETPGAAVVAPLVGTFYRAPQPGAAPFVAVGDLVEPGQQVGIVEAMKLMNPVLAERAGRVARIVAGDGTSVEYEQPLVLLEPAGEGT</sequence>
<keyword evidence="7 8" id="KW-0092">Biotin</keyword>
<dbReference type="Gene3D" id="2.40.50.100">
    <property type="match status" value="1"/>
</dbReference>
<evidence type="ECO:0000313" key="10">
    <source>
        <dbReference type="EMBL" id="MFC4148479.1"/>
    </source>
</evidence>
<protein>
    <recommendedName>
        <fullName evidence="2 8">Biotin carboxyl carrier protein of acetyl-CoA carboxylase</fullName>
    </recommendedName>
</protein>
<dbReference type="EMBL" id="JBHSBT010000017">
    <property type="protein sequence ID" value="MFC4148479.1"/>
    <property type="molecule type" value="Genomic_DNA"/>
</dbReference>
<feature type="domain" description="Lipoyl-binding" evidence="9">
    <location>
        <begin position="72"/>
        <end position="148"/>
    </location>
</feature>
<evidence type="ECO:0000259" key="9">
    <source>
        <dbReference type="PROSITE" id="PS50968"/>
    </source>
</evidence>
<comment type="pathway">
    <text evidence="1 8">Lipid metabolism; fatty acid biosynthesis.</text>
</comment>
<dbReference type="CDD" id="cd06850">
    <property type="entry name" value="biotinyl_domain"/>
    <property type="match status" value="1"/>
</dbReference>
<reference evidence="11" key="1">
    <citation type="journal article" date="2019" name="Int. J. Syst. Evol. Microbiol.">
        <title>The Global Catalogue of Microorganisms (GCM) 10K type strain sequencing project: providing services to taxonomists for standard genome sequencing and annotation.</title>
        <authorList>
            <consortium name="The Broad Institute Genomics Platform"/>
            <consortium name="The Broad Institute Genome Sequencing Center for Infectious Disease"/>
            <person name="Wu L."/>
            <person name="Ma J."/>
        </authorList>
    </citation>
    <scope>NUCLEOTIDE SEQUENCE [LARGE SCALE GENOMIC DNA]</scope>
    <source>
        <strain evidence="11">2803GPT1-18</strain>
    </source>
</reference>
<keyword evidence="11" id="KW-1185">Reference proteome</keyword>
<dbReference type="InterPro" id="IPR001249">
    <property type="entry name" value="AcCoA_biotinCC"/>
</dbReference>
<keyword evidence="3 8" id="KW-0444">Lipid biosynthesis</keyword>
<evidence type="ECO:0000313" key="11">
    <source>
        <dbReference type="Proteomes" id="UP001595788"/>
    </source>
</evidence>
<dbReference type="Pfam" id="PF00364">
    <property type="entry name" value="Biotin_lipoyl"/>
    <property type="match status" value="1"/>
</dbReference>
<dbReference type="InterPro" id="IPR011053">
    <property type="entry name" value="Single_hybrid_motif"/>
</dbReference>
<evidence type="ECO:0000256" key="4">
    <source>
        <dbReference type="ARBA" id="ARBA00022832"/>
    </source>
</evidence>
<dbReference type="PANTHER" id="PTHR45266:SF3">
    <property type="entry name" value="OXALOACETATE DECARBOXYLASE ALPHA CHAIN"/>
    <property type="match status" value="1"/>
</dbReference>
<evidence type="ECO:0000256" key="6">
    <source>
        <dbReference type="ARBA" id="ARBA00023160"/>
    </source>
</evidence>
<evidence type="ECO:0000256" key="3">
    <source>
        <dbReference type="ARBA" id="ARBA00022516"/>
    </source>
</evidence>
<gene>
    <name evidence="10" type="ORF">ACFO0M_19675</name>
</gene>
<organism evidence="10 11">
    <name type="scientific">Micromonospora mangrovi</name>
    <dbReference type="NCBI Taxonomy" id="1182597"/>
    <lineage>
        <taxon>Bacteria</taxon>
        <taxon>Bacillati</taxon>
        <taxon>Actinomycetota</taxon>
        <taxon>Actinomycetes</taxon>
        <taxon>Micromonosporales</taxon>
        <taxon>Micromonosporaceae</taxon>
        <taxon>Micromonospora</taxon>
    </lineage>
</organism>
<dbReference type="PANTHER" id="PTHR45266">
    <property type="entry name" value="OXALOACETATE DECARBOXYLASE ALPHA CHAIN"/>
    <property type="match status" value="1"/>
</dbReference>
<evidence type="ECO:0000256" key="8">
    <source>
        <dbReference type="RuleBase" id="RU364072"/>
    </source>
</evidence>
<name>A0ABV8MF29_9ACTN</name>
<keyword evidence="4 8" id="KW-0276">Fatty acid metabolism</keyword>
<evidence type="ECO:0000256" key="5">
    <source>
        <dbReference type="ARBA" id="ARBA00023098"/>
    </source>
</evidence>
<dbReference type="RefSeq" id="WP_377522359.1">
    <property type="nucleotide sequence ID" value="NZ_JBHSBT010000017.1"/>
</dbReference>
<comment type="function">
    <text evidence="8">This protein is a component of the acetyl coenzyme A carboxylase complex; first, biotin carboxylase catalyzes the carboxylation of the carrier protein and then the transcarboxylase transfers the carboxyl group to form malonyl-CoA.</text>
</comment>
<comment type="caution">
    <text evidence="10">The sequence shown here is derived from an EMBL/GenBank/DDBJ whole genome shotgun (WGS) entry which is preliminary data.</text>
</comment>
<keyword evidence="6 8" id="KW-0275">Fatty acid biosynthesis</keyword>
<dbReference type="PROSITE" id="PS00188">
    <property type="entry name" value="BIOTIN"/>
    <property type="match status" value="1"/>
</dbReference>
<dbReference type="InterPro" id="IPR001882">
    <property type="entry name" value="Biotin_BS"/>
</dbReference>
<evidence type="ECO:0000256" key="1">
    <source>
        <dbReference type="ARBA" id="ARBA00005194"/>
    </source>
</evidence>
<dbReference type="PRINTS" id="PR01071">
    <property type="entry name" value="ACOABIOTINCC"/>
</dbReference>
<dbReference type="Proteomes" id="UP001595788">
    <property type="component" value="Unassembled WGS sequence"/>
</dbReference>
<evidence type="ECO:0000256" key="7">
    <source>
        <dbReference type="ARBA" id="ARBA00023267"/>
    </source>
</evidence>
<dbReference type="SUPFAM" id="SSF51230">
    <property type="entry name" value="Single hybrid motif"/>
    <property type="match status" value="1"/>
</dbReference>
<keyword evidence="5 8" id="KW-0443">Lipid metabolism</keyword>
<dbReference type="PROSITE" id="PS50968">
    <property type="entry name" value="BIOTINYL_LIPOYL"/>
    <property type="match status" value="1"/>
</dbReference>
<proteinExistence type="predicted"/>
<evidence type="ECO:0000256" key="2">
    <source>
        <dbReference type="ARBA" id="ARBA00017562"/>
    </source>
</evidence>